<keyword evidence="13" id="KW-1185">Reference proteome</keyword>
<dbReference type="NCBIfam" id="TIGR04056">
    <property type="entry name" value="OMP_RagA_SusC"/>
    <property type="match status" value="1"/>
</dbReference>
<dbReference type="Gene3D" id="2.40.170.20">
    <property type="entry name" value="TonB-dependent receptor, beta-barrel domain"/>
    <property type="match status" value="1"/>
</dbReference>
<evidence type="ECO:0000256" key="5">
    <source>
        <dbReference type="ARBA" id="ARBA00023077"/>
    </source>
</evidence>
<feature type="domain" description="TonB-dependent receptor-like beta-barrel" evidence="10">
    <location>
        <begin position="264"/>
        <end position="699"/>
    </location>
</feature>
<protein>
    <recommendedName>
        <fullName evidence="14">SusC/RagA family TonB-linked outer membrane protein</fullName>
    </recommendedName>
</protein>
<evidence type="ECO:0000256" key="3">
    <source>
        <dbReference type="ARBA" id="ARBA00022452"/>
    </source>
</evidence>
<dbReference type="InterPro" id="IPR036942">
    <property type="entry name" value="Beta-barrel_TonB_sf"/>
</dbReference>
<dbReference type="InterPro" id="IPR012910">
    <property type="entry name" value="Plug_dom"/>
</dbReference>
<evidence type="ECO:0000259" key="11">
    <source>
        <dbReference type="Pfam" id="PF07715"/>
    </source>
</evidence>
<dbReference type="Pfam" id="PF07715">
    <property type="entry name" value="Plug"/>
    <property type="match status" value="1"/>
</dbReference>
<dbReference type="Proteomes" id="UP000187941">
    <property type="component" value="Chromosome"/>
</dbReference>
<dbReference type="KEGG" id="smon:AWR27_01065"/>
<evidence type="ECO:0000256" key="2">
    <source>
        <dbReference type="ARBA" id="ARBA00022448"/>
    </source>
</evidence>
<dbReference type="NCBIfam" id="TIGR04057">
    <property type="entry name" value="SusC_RagA_signa"/>
    <property type="match status" value="1"/>
</dbReference>
<dbReference type="InterPro" id="IPR000531">
    <property type="entry name" value="Beta-barrel_TonB"/>
</dbReference>
<evidence type="ECO:0008006" key="14">
    <source>
        <dbReference type="Google" id="ProtNLM"/>
    </source>
</evidence>
<dbReference type="Gene3D" id="2.170.130.10">
    <property type="entry name" value="TonB-dependent receptor, plug domain"/>
    <property type="match status" value="1"/>
</dbReference>
<evidence type="ECO:0000256" key="1">
    <source>
        <dbReference type="ARBA" id="ARBA00004571"/>
    </source>
</evidence>
<sequence length="843" mass="95705">MYVIDGMLDADITLLNINDIQSIEVLKDASATAIYGSRGANGVILVTTKSGSKKNLSVQFTSTVGVGVMARQVDVLDANEFMEQRERLWADIVALDPSQANNKINYGRDYPQYFNPDGSPKFNTNWQDEATRTAISTQNHVTLSGGTDKFTGGFSAGYQNEQGIIINTDLQKTSLRFFGDYTVNKWLKVGSTITYGGVTQNRPDDIGVGATSIGRHMIELPPYLPVKNADGSYTKMNDIKRPNGQWDVYHGINVVALLEREMKYFYTDHQILSNNYIELTLAKGLTLRSTYAKKMRLSNFDQYRTRDYDQYELMNVASLGNERRNNWQLENFLTFDRQIGADHRLGVLAGASWFHDTYFGFSASASRFTDEYFGYYNLGQGTNPHNVGSGYRASKLNSYFTRVNYAYKDRYLLTATGRYDGSSRFGANNRYAFFPSMALGWRVSEEPFLKGNPTVTNMKLRGSFGETGNSAIGEYDALGRPGVQTVIFDKQRAVGSSQGEMPNFDLRWERNRELNVGIELDLFNRISLTGDYYVRKTSDLLFRRPTARFTGYGSFLSNIGSVQNKGVELQLRTQNIIKSNFNWSSSFLFSANRSKILSLGERNEDIFLNVNGWGRTQIMRVGEPVAVFWGYTRLGTWGTAEVDEAKRYNRRPGDIKLKDVNSDGRYDERDASIIGNPFPKFELLVNNTLTYKNWNLTVDIRMVQGNDIADASMFLIGDRNQYGNNYTKFYRESWTPTNQNTMQPRVRANSEAFGLLDTRHIFDGSFIRGQNLTLSYNLPNALLQRLRMSNLRLFTNLQNFFVIDTYHGFDPEVATYPGQFSVGNDLYSYPKARVFNFGLNLTL</sequence>
<dbReference type="AlphaFoldDB" id="A0A1P9WRQ8"/>
<dbReference type="GO" id="GO:0009279">
    <property type="term" value="C:cell outer membrane"/>
    <property type="evidence" value="ECO:0007669"/>
    <property type="project" value="UniProtKB-SubCell"/>
</dbReference>
<keyword evidence="5 9" id="KW-0798">TonB box</keyword>
<dbReference type="InterPro" id="IPR037066">
    <property type="entry name" value="Plug_dom_sf"/>
</dbReference>
<evidence type="ECO:0000256" key="9">
    <source>
        <dbReference type="RuleBase" id="RU003357"/>
    </source>
</evidence>
<comment type="similarity">
    <text evidence="8 9">Belongs to the TonB-dependent receptor family.</text>
</comment>
<proteinExistence type="inferred from homology"/>
<dbReference type="EMBL" id="CP014263">
    <property type="protein sequence ID" value="AQG78062.1"/>
    <property type="molecule type" value="Genomic_DNA"/>
</dbReference>
<evidence type="ECO:0000256" key="6">
    <source>
        <dbReference type="ARBA" id="ARBA00023136"/>
    </source>
</evidence>
<feature type="domain" description="TonB-dependent receptor plug" evidence="11">
    <location>
        <begin position="2"/>
        <end position="43"/>
    </location>
</feature>
<dbReference type="STRING" id="1178516.AWR27_01065"/>
<dbReference type="SUPFAM" id="SSF56935">
    <property type="entry name" value="Porins"/>
    <property type="match status" value="1"/>
</dbReference>
<name>A0A1P9WRQ8_9BACT</name>
<evidence type="ECO:0000256" key="8">
    <source>
        <dbReference type="PROSITE-ProRule" id="PRU01360"/>
    </source>
</evidence>
<gene>
    <name evidence="12" type="ORF">AWR27_01065</name>
</gene>
<organism evidence="12 13">
    <name type="scientific">Spirosoma montaniterrae</name>
    <dbReference type="NCBI Taxonomy" id="1178516"/>
    <lineage>
        <taxon>Bacteria</taxon>
        <taxon>Pseudomonadati</taxon>
        <taxon>Bacteroidota</taxon>
        <taxon>Cytophagia</taxon>
        <taxon>Cytophagales</taxon>
        <taxon>Cytophagaceae</taxon>
        <taxon>Spirosoma</taxon>
    </lineage>
</organism>
<dbReference type="InterPro" id="IPR039426">
    <property type="entry name" value="TonB-dep_rcpt-like"/>
</dbReference>
<evidence type="ECO:0000259" key="10">
    <source>
        <dbReference type="Pfam" id="PF00593"/>
    </source>
</evidence>
<comment type="subcellular location">
    <subcellularLocation>
        <location evidence="1 8">Cell outer membrane</location>
        <topology evidence="1 8">Multi-pass membrane protein</topology>
    </subcellularLocation>
</comment>
<reference evidence="12 13" key="1">
    <citation type="submission" date="2016-01" db="EMBL/GenBank/DDBJ databases">
        <authorList>
            <person name="Oliw E.H."/>
        </authorList>
    </citation>
    <scope>NUCLEOTIDE SEQUENCE [LARGE SCALE GENOMIC DNA]</scope>
    <source>
        <strain evidence="12 13">DY10</strain>
    </source>
</reference>
<keyword evidence="7 8" id="KW-0998">Cell outer membrane</keyword>
<evidence type="ECO:0000313" key="13">
    <source>
        <dbReference type="Proteomes" id="UP000187941"/>
    </source>
</evidence>
<evidence type="ECO:0000313" key="12">
    <source>
        <dbReference type="EMBL" id="AQG78062.1"/>
    </source>
</evidence>
<dbReference type="InterPro" id="IPR023996">
    <property type="entry name" value="TonB-dep_OMP_SusC/RagA"/>
</dbReference>
<keyword evidence="2 8" id="KW-0813">Transport</keyword>
<keyword evidence="3 8" id="KW-1134">Transmembrane beta strand</keyword>
<evidence type="ECO:0000256" key="7">
    <source>
        <dbReference type="ARBA" id="ARBA00023237"/>
    </source>
</evidence>
<accession>A0A1P9WRQ8</accession>
<dbReference type="PROSITE" id="PS52016">
    <property type="entry name" value="TONB_DEPENDENT_REC_3"/>
    <property type="match status" value="1"/>
</dbReference>
<keyword evidence="6 8" id="KW-0472">Membrane</keyword>
<dbReference type="InterPro" id="IPR023997">
    <property type="entry name" value="TonB-dep_OMP_SusC/RagA_CS"/>
</dbReference>
<dbReference type="Pfam" id="PF00593">
    <property type="entry name" value="TonB_dep_Rec_b-barrel"/>
    <property type="match status" value="1"/>
</dbReference>
<keyword evidence="4 8" id="KW-0812">Transmembrane</keyword>
<evidence type="ECO:0000256" key="4">
    <source>
        <dbReference type="ARBA" id="ARBA00022692"/>
    </source>
</evidence>